<dbReference type="Pfam" id="PF01512">
    <property type="entry name" value="Complex1_51K"/>
    <property type="match status" value="1"/>
</dbReference>
<dbReference type="Gene3D" id="3.40.50.11540">
    <property type="entry name" value="NADH-ubiquinone oxidoreductase 51kDa subunit"/>
    <property type="match status" value="1"/>
</dbReference>
<dbReference type="Gene3D" id="6.10.250.1450">
    <property type="match status" value="1"/>
</dbReference>
<comment type="caution">
    <text evidence="7">The sequence shown here is derived from an EMBL/GenBank/DDBJ whole genome shotgun (WGS) entry which is preliminary data.</text>
</comment>
<keyword evidence="2" id="KW-0004">4Fe-4S</keyword>
<dbReference type="InterPro" id="IPR019575">
    <property type="entry name" value="Nuop51_4Fe4S-bd"/>
</dbReference>
<dbReference type="InterPro" id="IPR011538">
    <property type="entry name" value="Nuo51_FMN-bd"/>
</dbReference>
<evidence type="ECO:0000259" key="6">
    <source>
        <dbReference type="SMART" id="SM00928"/>
    </source>
</evidence>
<feature type="domain" description="NADH-ubiquinone oxidoreductase 51kDa subunit iron-sulphur binding" evidence="6">
    <location>
        <begin position="328"/>
        <end position="373"/>
    </location>
</feature>
<reference evidence="7 8" key="1">
    <citation type="submission" date="2023-07" db="EMBL/GenBank/DDBJ databases">
        <title>Novel species of Thermanaerothrix with wide hydrolytic capabilities.</title>
        <authorList>
            <person name="Zayulina K.S."/>
            <person name="Podosokorskaya O.A."/>
            <person name="Elcheninov A.G."/>
        </authorList>
    </citation>
    <scope>NUCLEOTIDE SEQUENCE [LARGE SCALE GENOMIC DNA]</scope>
    <source>
        <strain evidence="7 8">4228-RoL</strain>
    </source>
</reference>
<evidence type="ECO:0000256" key="1">
    <source>
        <dbReference type="ARBA" id="ARBA00007523"/>
    </source>
</evidence>
<dbReference type="NCBIfam" id="NF010120">
    <property type="entry name" value="PRK13596.1"/>
    <property type="match status" value="1"/>
</dbReference>
<dbReference type="Gene3D" id="3.10.20.600">
    <property type="match status" value="1"/>
</dbReference>
<dbReference type="PANTHER" id="PTHR43578">
    <property type="entry name" value="NADH-QUINONE OXIDOREDUCTASE SUBUNIT F"/>
    <property type="match status" value="1"/>
</dbReference>
<gene>
    <name evidence="7" type="primary">nuoF</name>
    <name evidence="7" type="ORF">QYE77_10455</name>
</gene>
<keyword evidence="3" id="KW-0479">Metal-binding</keyword>
<evidence type="ECO:0000256" key="3">
    <source>
        <dbReference type="ARBA" id="ARBA00022723"/>
    </source>
</evidence>
<dbReference type="SMART" id="SM00928">
    <property type="entry name" value="NADH_4Fe-4S"/>
    <property type="match status" value="1"/>
</dbReference>
<evidence type="ECO:0000313" key="8">
    <source>
        <dbReference type="Proteomes" id="UP001254165"/>
    </source>
</evidence>
<dbReference type="Pfam" id="PF10589">
    <property type="entry name" value="NADH_4Fe-4S"/>
    <property type="match status" value="1"/>
</dbReference>
<sequence>MSEYLILRHRAIPGLERLPVYLEHQGFAAFKKAVTELQPAQIIQMVKDSGLRGRGGAGFPTGLKWSFLPNDLWPHYVVANADESEPGTFKDREIMESNPFQFLEGLMIASYAVQARVAYIYIRGEYWHIAKWLDQKIAELEQAGLLGENLFGTDYSLRLYTHLGAGAYICGEETALLESLEGKIGQPRLRPPFPATAGLYNRPTVVNNVETLANVPLIVLHGPAWYHNYGTDKSPGTKVFSLSGCVNRPGNYELPFGVTFRELIFEHGGGVPEGRTLKAVMTAGASSVLIPMDESVLDTPMDYESLNKFGGSLGSASVIVLDDSVNMAWLTYKTVNFFKHESCGKCTPCREGTYWMNRLAERIARGQGEAREVELLYQVARQMQGKCLCALGEFSTLAVVSSIDRFRADYEAVVTKEPVYG</sequence>
<dbReference type="InterPro" id="IPR037225">
    <property type="entry name" value="Nuo51_FMN-bd_sf"/>
</dbReference>
<dbReference type="InterPro" id="IPR001949">
    <property type="entry name" value="NADH-UbQ_OxRdtase_51kDa_CS"/>
</dbReference>
<dbReference type="SUPFAM" id="SSF142019">
    <property type="entry name" value="Nqo1 FMN-binding domain-like"/>
    <property type="match status" value="1"/>
</dbReference>
<organism evidence="7 8">
    <name type="scientific">Thermanaerothrix solaris</name>
    <dbReference type="NCBI Taxonomy" id="3058434"/>
    <lineage>
        <taxon>Bacteria</taxon>
        <taxon>Bacillati</taxon>
        <taxon>Chloroflexota</taxon>
        <taxon>Anaerolineae</taxon>
        <taxon>Anaerolineales</taxon>
        <taxon>Anaerolineaceae</taxon>
        <taxon>Thermanaerothrix</taxon>
    </lineage>
</organism>
<dbReference type="Pfam" id="PF22461">
    <property type="entry name" value="SLBB_2"/>
    <property type="match status" value="1"/>
</dbReference>
<evidence type="ECO:0000256" key="2">
    <source>
        <dbReference type="ARBA" id="ARBA00022485"/>
    </source>
</evidence>
<comment type="similarity">
    <text evidence="1">Belongs to the complex I 51 kDa subunit family.</text>
</comment>
<accession>A0ABU3NPC5</accession>
<keyword evidence="4" id="KW-0408">Iron</keyword>
<dbReference type="PANTHER" id="PTHR43578:SF3">
    <property type="entry name" value="NADH-QUINONE OXIDOREDUCTASE SUBUNIT F"/>
    <property type="match status" value="1"/>
</dbReference>
<evidence type="ECO:0000256" key="5">
    <source>
        <dbReference type="ARBA" id="ARBA00023014"/>
    </source>
</evidence>
<keyword evidence="8" id="KW-1185">Reference proteome</keyword>
<evidence type="ECO:0000256" key="4">
    <source>
        <dbReference type="ARBA" id="ARBA00023004"/>
    </source>
</evidence>
<dbReference type="RefSeq" id="WP_315625354.1">
    <property type="nucleotide sequence ID" value="NZ_JAUHMF010000002.1"/>
</dbReference>
<dbReference type="SUPFAM" id="SSF142984">
    <property type="entry name" value="Nqo1 middle domain-like"/>
    <property type="match status" value="1"/>
</dbReference>
<dbReference type="InterPro" id="IPR054765">
    <property type="entry name" value="SLBB_dom"/>
</dbReference>
<dbReference type="Proteomes" id="UP001254165">
    <property type="component" value="Unassembled WGS sequence"/>
</dbReference>
<dbReference type="SUPFAM" id="SSF140490">
    <property type="entry name" value="Nqo1C-terminal domain-like"/>
    <property type="match status" value="1"/>
</dbReference>
<dbReference type="PROSITE" id="PS00645">
    <property type="entry name" value="COMPLEX1_51K_2"/>
    <property type="match status" value="1"/>
</dbReference>
<name>A0ABU3NPC5_9CHLR</name>
<dbReference type="PROSITE" id="PS00644">
    <property type="entry name" value="COMPLEX1_51K_1"/>
    <property type="match status" value="1"/>
</dbReference>
<proteinExistence type="inferred from homology"/>
<dbReference type="InterPro" id="IPR037207">
    <property type="entry name" value="Nuop51_4Fe4S-bd_sf"/>
</dbReference>
<protein>
    <submittedName>
        <fullName evidence="7">NADH-quinone oxidoreductase subunit NuoF</fullName>
    </submittedName>
</protein>
<keyword evidence="5" id="KW-0411">Iron-sulfur</keyword>
<dbReference type="Gene3D" id="1.20.1440.230">
    <property type="entry name" value="NADH-ubiquinone oxidoreductase 51kDa subunit, iron-sulphur binding domain"/>
    <property type="match status" value="1"/>
</dbReference>
<dbReference type="EMBL" id="JAUHMF010000002">
    <property type="protein sequence ID" value="MDT8898691.1"/>
    <property type="molecule type" value="Genomic_DNA"/>
</dbReference>
<evidence type="ECO:0000313" key="7">
    <source>
        <dbReference type="EMBL" id="MDT8898691.1"/>
    </source>
</evidence>